<accession>A0A843VQD3</accession>
<organism evidence="1 2">
    <name type="scientific">Colocasia esculenta</name>
    <name type="common">Wild taro</name>
    <name type="synonym">Arum esculentum</name>
    <dbReference type="NCBI Taxonomy" id="4460"/>
    <lineage>
        <taxon>Eukaryota</taxon>
        <taxon>Viridiplantae</taxon>
        <taxon>Streptophyta</taxon>
        <taxon>Embryophyta</taxon>
        <taxon>Tracheophyta</taxon>
        <taxon>Spermatophyta</taxon>
        <taxon>Magnoliopsida</taxon>
        <taxon>Liliopsida</taxon>
        <taxon>Araceae</taxon>
        <taxon>Aroideae</taxon>
        <taxon>Colocasieae</taxon>
        <taxon>Colocasia</taxon>
    </lineage>
</organism>
<sequence length="173" mass="19566">MRGVPPFWCTRLDLPPPPRPGEGCSRATGPRALAQSWVPCRDMLPLEEQLASIQDEIDVYSQLDVVWKPYLGEGDEGQPWLEQARPYFGRATWVHALNLVLPLHLHLTQSRVDTLNGQVDTSPRFQKTQLPDWKSVLTQSQAVLTLDPVPRRPVLRKWDSVSIHSLVVSTQST</sequence>
<protein>
    <submittedName>
        <fullName evidence="1">Uncharacterized protein</fullName>
    </submittedName>
</protein>
<proteinExistence type="predicted"/>
<reference evidence="1" key="1">
    <citation type="submission" date="2017-07" db="EMBL/GenBank/DDBJ databases">
        <title>Taro Niue Genome Assembly and Annotation.</title>
        <authorList>
            <person name="Atibalentja N."/>
            <person name="Keating K."/>
            <person name="Fields C.J."/>
        </authorList>
    </citation>
    <scope>NUCLEOTIDE SEQUENCE</scope>
    <source>
        <strain evidence="1">Niue_2</strain>
        <tissue evidence="1">Leaf</tissue>
    </source>
</reference>
<keyword evidence="2" id="KW-1185">Reference proteome</keyword>
<dbReference type="EMBL" id="NMUH01001566">
    <property type="protein sequence ID" value="MQL93479.1"/>
    <property type="molecule type" value="Genomic_DNA"/>
</dbReference>
<name>A0A843VQD3_COLES</name>
<dbReference type="Proteomes" id="UP000652761">
    <property type="component" value="Unassembled WGS sequence"/>
</dbReference>
<evidence type="ECO:0000313" key="1">
    <source>
        <dbReference type="EMBL" id="MQL93479.1"/>
    </source>
</evidence>
<evidence type="ECO:0000313" key="2">
    <source>
        <dbReference type="Proteomes" id="UP000652761"/>
    </source>
</evidence>
<dbReference type="AlphaFoldDB" id="A0A843VQD3"/>
<gene>
    <name evidence="1" type="ORF">Taro_026110</name>
</gene>
<comment type="caution">
    <text evidence="1">The sequence shown here is derived from an EMBL/GenBank/DDBJ whole genome shotgun (WGS) entry which is preliminary data.</text>
</comment>